<organism evidence="1 2">
    <name type="scientific">Microcystis viridis Mv_BB_P_19951000_S68D</name>
    <dbReference type="NCBI Taxonomy" id="2486270"/>
    <lineage>
        <taxon>Bacteria</taxon>
        <taxon>Bacillati</taxon>
        <taxon>Cyanobacteriota</taxon>
        <taxon>Cyanophyceae</taxon>
        <taxon>Oscillatoriophycideae</taxon>
        <taxon>Chroococcales</taxon>
        <taxon>Microcystaceae</taxon>
        <taxon>Microcystis</taxon>
    </lineage>
</organism>
<reference evidence="1 2" key="1">
    <citation type="submission" date="2019-01" db="EMBL/GenBank/DDBJ databases">
        <title>Coherence of Microcystis species and biogeography revealed through population genomics.</title>
        <authorList>
            <person name="Perez-Carrascal O.M."/>
            <person name="Terrat Y."/>
            <person name="Giani A."/>
            <person name="Fortin N."/>
            <person name="Tromas N."/>
            <person name="Shapiro B.J."/>
        </authorList>
    </citation>
    <scope>NUCLEOTIDE SEQUENCE [LARGE SCALE GENOMIC DNA]</scope>
    <source>
        <strain evidence="1">Mv_BB_P_19951000_S68D</strain>
    </source>
</reference>
<dbReference type="EMBL" id="SFAZ01000333">
    <property type="protein sequence ID" value="TRU66839.1"/>
    <property type="molecule type" value="Genomic_DNA"/>
</dbReference>
<gene>
    <name evidence="1" type="ORF">EWV77_23795</name>
</gene>
<protein>
    <submittedName>
        <fullName evidence="1">Uncharacterized protein</fullName>
    </submittedName>
</protein>
<proteinExistence type="predicted"/>
<evidence type="ECO:0000313" key="1">
    <source>
        <dbReference type="EMBL" id="TRU66839.1"/>
    </source>
</evidence>
<evidence type="ECO:0000313" key="2">
    <source>
        <dbReference type="Proteomes" id="UP000320674"/>
    </source>
</evidence>
<comment type="caution">
    <text evidence="1">The sequence shown here is derived from an EMBL/GenBank/DDBJ whole genome shotgun (WGS) entry which is preliminary data.</text>
</comment>
<sequence>MKKRKIANTLRKALLEDGKMERALYEYELEEHLDYWYEGLKSDREQFVFAVTENSGDVAMVLIMPDKTIYVNEEAREKLSQFWIKAYENNINRLIPMMAENLANDIISVTGVKMVSPNQNRRWVSLRPLELK</sequence>
<accession>A0A552H6R5</accession>
<name>A0A552H6R5_MICVR</name>
<dbReference type="AlphaFoldDB" id="A0A552H6R5"/>
<dbReference type="Proteomes" id="UP000320674">
    <property type="component" value="Unassembled WGS sequence"/>
</dbReference>